<keyword evidence="8" id="KW-0479">Metal-binding</keyword>
<dbReference type="Gene3D" id="1.50.10.20">
    <property type="match status" value="1"/>
</dbReference>
<dbReference type="OrthoDB" id="24893at2759"/>
<organism evidence="14 15">
    <name type="scientific">Sphaerosporella brunnea</name>
    <dbReference type="NCBI Taxonomy" id="1250544"/>
    <lineage>
        <taxon>Eukaryota</taxon>
        <taxon>Fungi</taxon>
        <taxon>Dikarya</taxon>
        <taxon>Ascomycota</taxon>
        <taxon>Pezizomycotina</taxon>
        <taxon>Pezizomycetes</taxon>
        <taxon>Pezizales</taxon>
        <taxon>Pyronemataceae</taxon>
        <taxon>Sphaerosporella</taxon>
    </lineage>
</organism>
<dbReference type="AlphaFoldDB" id="A0A5J5EXD0"/>
<evidence type="ECO:0000256" key="2">
    <source>
        <dbReference type="ARBA" id="ARBA00001947"/>
    </source>
</evidence>
<dbReference type="InterPro" id="IPR001330">
    <property type="entry name" value="Prenyltrans"/>
</dbReference>
<keyword evidence="11" id="KW-0460">Magnesium</keyword>
<dbReference type="EMBL" id="VXIS01000089">
    <property type="protein sequence ID" value="KAA8906432.1"/>
    <property type="molecule type" value="Genomic_DNA"/>
</dbReference>
<accession>A0A5J5EXD0</accession>
<keyword evidence="9" id="KW-0677">Repeat</keyword>
<dbReference type="CDD" id="cd02895">
    <property type="entry name" value="GGTase-I"/>
    <property type="match status" value="1"/>
</dbReference>
<evidence type="ECO:0000256" key="12">
    <source>
        <dbReference type="ARBA" id="ARBA00031713"/>
    </source>
</evidence>
<dbReference type="GO" id="GO:0004662">
    <property type="term" value="F:CAAX-protein geranylgeranyltransferase activity"/>
    <property type="evidence" value="ECO:0007669"/>
    <property type="project" value="UniProtKB-EC"/>
</dbReference>
<dbReference type="PANTHER" id="PTHR11774">
    <property type="entry name" value="GERANYLGERANYL TRANSFERASE TYPE BETA SUBUNIT"/>
    <property type="match status" value="1"/>
</dbReference>
<keyword evidence="6" id="KW-0637">Prenyltransferase</keyword>
<evidence type="ECO:0000259" key="13">
    <source>
        <dbReference type="Pfam" id="PF00432"/>
    </source>
</evidence>
<dbReference type="InterPro" id="IPR041960">
    <property type="entry name" value="GGTase_I_beta"/>
</dbReference>
<evidence type="ECO:0000256" key="11">
    <source>
        <dbReference type="ARBA" id="ARBA00022842"/>
    </source>
</evidence>
<name>A0A5J5EXD0_9PEZI</name>
<keyword evidence="10" id="KW-0862">Zinc</keyword>
<dbReference type="FunCoup" id="A0A5J5EXD0">
    <property type="interactions" value="4"/>
</dbReference>
<evidence type="ECO:0000256" key="4">
    <source>
        <dbReference type="ARBA" id="ARBA00012700"/>
    </source>
</evidence>
<comment type="caution">
    <text evidence="14">The sequence shown here is derived from an EMBL/GenBank/DDBJ whole genome shotgun (WGS) entry which is preliminary data.</text>
</comment>
<evidence type="ECO:0000313" key="14">
    <source>
        <dbReference type="EMBL" id="KAA8906432.1"/>
    </source>
</evidence>
<dbReference type="InterPro" id="IPR008930">
    <property type="entry name" value="Terpenoid_cyclase/PrenylTrfase"/>
</dbReference>
<dbReference type="GO" id="GO:0046872">
    <property type="term" value="F:metal ion binding"/>
    <property type="evidence" value="ECO:0007669"/>
    <property type="project" value="UniProtKB-KW"/>
</dbReference>
<sequence>MSAPPRPVLDKPRHVRYWQRCLKTCLPEDYTSTDLNRMTLGCFSVAALDLLGELPFLTSPEDRHGWIEWVYRNQLPTGGFRGSPAADLGSASRWDPPNVSATFFAVATLVNLGDGLERLKRREILQLLPKLQREDGSFGECLLPATEDEPETLVGTTDMRFVYMAVALRWMLRGQAGMGCPDIPDFDVDKTVAYIRSSQSYDGGISEKPFGESHAGMTYCAIAALSLLGRLDASGLQSVDSLTKWLVHRQVPFEEKDGMDEDDWQEILETGTEEEKEAAMRVERGADGRPIWGGFHGRCNKKADTCYSFWVGASLEILKKLYLIDVNANRRFLLEKTKHVIGGFMKLPQPGGFPDILHSFLGLAALGLMREEGINRLDAALCMSMQAKERLMALDWWAEGRSQI</sequence>
<keyword evidence="15" id="KW-1185">Reference proteome</keyword>
<keyword evidence="7 14" id="KW-0808">Transferase</keyword>
<evidence type="ECO:0000256" key="5">
    <source>
        <dbReference type="ARBA" id="ARBA00020603"/>
    </source>
</evidence>
<reference evidence="14 15" key="1">
    <citation type="submission" date="2019-09" db="EMBL/GenBank/DDBJ databases">
        <title>Draft genome of the ectomycorrhizal ascomycete Sphaerosporella brunnea.</title>
        <authorList>
            <consortium name="DOE Joint Genome Institute"/>
            <person name="Benucci G.M."/>
            <person name="Marozzi G."/>
            <person name="Antonielli L."/>
            <person name="Sanchez S."/>
            <person name="Marco P."/>
            <person name="Wang X."/>
            <person name="Falini L.B."/>
            <person name="Barry K."/>
            <person name="Haridas S."/>
            <person name="Lipzen A."/>
            <person name="Labutti K."/>
            <person name="Grigoriev I.V."/>
            <person name="Murat C."/>
            <person name="Martin F."/>
            <person name="Albertini E."/>
            <person name="Donnini D."/>
            <person name="Bonito G."/>
        </authorList>
    </citation>
    <scope>NUCLEOTIDE SEQUENCE [LARGE SCALE GENOMIC DNA]</scope>
    <source>
        <strain evidence="14 15">Sb_GMNB300</strain>
    </source>
</reference>
<comment type="similarity">
    <text evidence="3">Belongs to the protein prenyltransferase subunit beta family.</text>
</comment>
<protein>
    <recommendedName>
        <fullName evidence="5">Geranylgeranyl transferase type-1 subunit beta</fullName>
        <ecNumber evidence="4">2.5.1.59</ecNumber>
    </recommendedName>
    <alternativeName>
        <fullName evidence="12">Geranylgeranyl transferase type I subunit beta</fullName>
    </alternativeName>
</protein>
<evidence type="ECO:0000256" key="3">
    <source>
        <dbReference type="ARBA" id="ARBA00010497"/>
    </source>
</evidence>
<dbReference type="Proteomes" id="UP000326924">
    <property type="component" value="Unassembled WGS sequence"/>
</dbReference>
<comment type="cofactor">
    <cofactor evidence="2">
        <name>Zn(2+)</name>
        <dbReference type="ChEBI" id="CHEBI:29105"/>
    </cofactor>
</comment>
<evidence type="ECO:0000256" key="8">
    <source>
        <dbReference type="ARBA" id="ARBA00022723"/>
    </source>
</evidence>
<dbReference type="InterPro" id="IPR045089">
    <property type="entry name" value="PGGT1B-like"/>
</dbReference>
<dbReference type="EC" id="2.5.1.59" evidence="4"/>
<dbReference type="SUPFAM" id="SSF48239">
    <property type="entry name" value="Terpenoid cyclases/Protein prenyltransferases"/>
    <property type="match status" value="1"/>
</dbReference>
<dbReference type="GO" id="GO:0005953">
    <property type="term" value="C:CAAX-protein geranylgeranyltransferase complex"/>
    <property type="evidence" value="ECO:0007669"/>
    <property type="project" value="InterPro"/>
</dbReference>
<gene>
    <name evidence="14" type="ORF">FN846DRAFT_898866</name>
</gene>
<dbReference type="PANTHER" id="PTHR11774:SF4">
    <property type="entry name" value="GERANYLGERANYL TRANSFERASE TYPE-1 SUBUNIT BETA"/>
    <property type="match status" value="1"/>
</dbReference>
<evidence type="ECO:0000256" key="6">
    <source>
        <dbReference type="ARBA" id="ARBA00022602"/>
    </source>
</evidence>
<dbReference type="InParanoid" id="A0A5J5EXD0"/>
<dbReference type="Pfam" id="PF00432">
    <property type="entry name" value="Prenyltrans"/>
    <property type="match status" value="1"/>
</dbReference>
<proteinExistence type="inferred from homology"/>
<evidence type="ECO:0000256" key="9">
    <source>
        <dbReference type="ARBA" id="ARBA00022737"/>
    </source>
</evidence>
<feature type="domain" description="Prenyltransferase alpha-alpha toroid" evidence="13">
    <location>
        <begin position="9"/>
        <end position="383"/>
    </location>
</feature>
<evidence type="ECO:0000256" key="7">
    <source>
        <dbReference type="ARBA" id="ARBA00022679"/>
    </source>
</evidence>
<evidence type="ECO:0000256" key="10">
    <source>
        <dbReference type="ARBA" id="ARBA00022833"/>
    </source>
</evidence>
<comment type="cofactor">
    <cofactor evidence="1">
        <name>Mg(2+)</name>
        <dbReference type="ChEBI" id="CHEBI:18420"/>
    </cofactor>
</comment>
<evidence type="ECO:0000256" key="1">
    <source>
        <dbReference type="ARBA" id="ARBA00001946"/>
    </source>
</evidence>
<evidence type="ECO:0000313" key="15">
    <source>
        <dbReference type="Proteomes" id="UP000326924"/>
    </source>
</evidence>